<evidence type="ECO:0000256" key="1">
    <source>
        <dbReference type="ARBA" id="ARBA00023125"/>
    </source>
</evidence>
<dbReference type="SMART" id="SM00422">
    <property type="entry name" value="HTH_MERR"/>
    <property type="match status" value="1"/>
</dbReference>
<dbReference type="HOGENOM" id="CLU_080961_0_0_9"/>
<keyword evidence="2" id="KW-1133">Transmembrane helix</keyword>
<evidence type="ECO:0000259" key="3">
    <source>
        <dbReference type="PROSITE" id="PS50937"/>
    </source>
</evidence>
<dbReference type="PANTHER" id="PTHR30204">
    <property type="entry name" value="REDOX-CYCLING DRUG-SENSING TRANSCRIPTIONAL ACTIVATOR SOXR"/>
    <property type="match status" value="1"/>
</dbReference>
<keyword evidence="2" id="KW-0812">Transmembrane</keyword>
<keyword evidence="2" id="KW-0472">Membrane</keyword>
<evidence type="ECO:0000313" key="5">
    <source>
        <dbReference type="Proteomes" id="UP000001873"/>
    </source>
</evidence>
<dbReference type="Pfam" id="PF13411">
    <property type="entry name" value="MerR_1"/>
    <property type="match status" value="1"/>
</dbReference>
<proteinExistence type="predicted"/>
<reference evidence="4 5" key="1">
    <citation type="journal article" date="2008" name="PLoS ONE">
        <title>Genome sequence of a lancefield group C Streptococcus zooepidemicus strain causing epidemic nephritis: new information about an old disease.</title>
        <authorList>
            <person name="Beres S.B."/>
            <person name="Sesso R."/>
            <person name="Pinto S.W.L."/>
            <person name="Hoe N.P."/>
            <person name="Porcella S.F."/>
            <person name="Deleo F.R."/>
            <person name="Musser J.M."/>
        </authorList>
    </citation>
    <scope>NUCLEOTIDE SEQUENCE [LARGE SCALE GENOMIC DNA]</scope>
    <source>
        <strain evidence="4 5">MGCS10565</strain>
    </source>
</reference>
<dbReference type="InterPro" id="IPR000551">
    <property type="entry name" value="MerR-type_HTH_dom"/>
</dbReference>
<dbReference type="KEGG" id="sez:Sez_0294"/>
<keyword evidence="1" id="KW-0238">DNA-binding</keyword>
<dbReference type="SUPFAM" id="SSF46955">
    <property type="entry name" value="Putative DNA-binding domain"/>
    <property type="match status" value="1"/>
</dbReference>
<dbReference type="PROSITE" id="PS50937">
    <property type="entry name" value="HTH_MERR_2"/>
    <property type="match status" value="1"/>
</dbReference>
<evidence type="ECO:0000313" key="4">
    <source>
        <dbReference type="EMBL" id="ACG61670.1"/>
    </source>
</evidence>
<evidence type="ECO:0000256" key="2">
    <source>
        <dbReference type="SAM" id="Phobius"/>
    </source>
</evidence>
<dbReference type="GO" id="GO:0003700">
    <property type="term" value="F:DNA-binding transcription factor activity"/>
    <property type="evidence" value="ECO:0007669"/>
    <property type="project" value="InterPro"/>
</dbReference>
<gene>
    <name evidence="4" type="ordered locus">Sez_0294</name>
</gene>
<dbReference type="InterPro" id="IPR009061">
    <property type="entry name" value="DNA-bd_dom_put_sf"/>
</dbReference>
<dbReference type="Gene3D" id="1.10.1660.10">
    <property type="match status" value="1"/>
</dbReference>
<dbReference type="CDD" id="cd01106">
    <property type="entry name" value="HTH_TipAL-Mta"/>
    <property type="match status" value="1"/>
</dbReference>
<dbReference type="AlphaFoldDB" id="B4U0Y3"/>
<name>B4U0Y3_STREM</name>
<dbReference type="InterPro" id="IPR047057">
    <property type="entry name" value="MerR_fam"/>
</dbReference>
<dbReference type="GO" id="GO:0003677">
    <property type="term" value="F:DNA binding"/>
    <property type="evidence" value="ECO:0007669"/>
    <property type="project" value="UniProtKB-KW"/>
</dbReference>
<dbReference type="PANTHER" id="PTHR30204:SF96">
    <property type="entry name" value="CHROMOSOME-ANCHORING PROTEIN RACA"/>
    <property type="match status" value="1"/>
</dbReference>
<feature type="transmembrane region" description="Helical" evidence="2">
    <location>
        <begin position="146"/>
        <end position="165"/>
    </location>
</feature>
<feature type="domain" description="HTH merR-type" evidence="3">
    <location>
        <begin position="7"/>
        <end position="76"/>
    </location>
</feature>
<dbReference type="Proteomes" id="UP000001873">
    <property type="component" value="Chromosome"/>
</dbReference>
<dbReference type="EMBL" id="CP001129">
    <property type="protein sequence ID" value="ACG61670.1"/>
    <property type="molecule type" value="Genomic_DNA"/>
</dbReference>
<sequence length="243" mass="28363">MKDMSNIYLTGELAKAAGVTVRTVQYYDKRGILLPSQLTEGGRRIYTESDLERLKIICFLRDLDFSIEQIKRVLAEDNVMAVLDLLLVDHIQQLEQDLRTKKHQLDTAVKLLSGIRCSSSHSIKNLSDMSLTMNNQKAWRRLQLKMFSNIALAILVHVMLVLLTSYFHLSWLVWIEAPLWIIFFTLLIVYFRKQFEYLCPNCHTIFEPDFKEFALAGHTPRTRRLTCPHCHQKSYCLELAKEK</sequence>
<feature type="transmembrane region" description="Helical" evidence="2">
    <location>
        <begin position="171"/>
        <end position="191"/>
    </location>
</feature>
<accession>B4U0Y3</accession>
<protein>
    <submittedName>
        <fullName evidence="4">Transcriptional regulator, MerR family</fullName>
    </submittedName>
</protein>
<organism evidence="4 5">
    <name type="scientific">Streptococcus equi subsp. zooepidemicus (strain MGCS10565)</name>
    <dbReference type="NCBI Taxonomy" id="552526"/>
    <lineage>
        <taxon>Bacteria</taxon>
        <taxon>Bacillati</taxon>
        <taxon>Bacillota</taxon>
        <taxon>Bacilli</taxon>
        <taxon>Lactobacillales</taxon>
        <taxon>Streptococcaceae</taxon>
        <taxon>Streptococcus</taxon>
    </lineage>
</organism>
<dbReference type="PRINTS" id="PR00040">
    <property type="entry name" value="HTHMERR"/>
</dbReference>